<keyword evidence="4" id="KW-0560">Oxidoreductase</keyword>
<evidence type="ECO:0000256" key="4">
    <source>
        <dbReference type="ARBA" id="ARBA00023002"/>
    </source>
</evidence>
<evidence type="ECO:0000313" key="7">
    <source>
        <dbReference type="EMBL" id="GAO31734.1"/>
    </source>
</evidence>
<evidence type="ECO:0000256" key="3">
    <source>
        <dbReference type="ARBA" id="ARBA00022857"/>
    </source>
</evidence>
<dbReference type="InterPro" id="IPR022674">
    <property type="entry name" value="G6P_DH_NAD-bd"/>
</dbReference>
<dbReference type="EMBL" id="BAZW01000060">
    <property type="protein sequence ID" value="GAO31734.1"/>
    <property type="molecule type" value="Genomic_DNA"/>
</dbReference>
<dbReference type="GO" id="GO:0050661">
    <property type="term" value="F:NADP binding"/>
    <property type="evidence" value="ECO:0007669"/>
    <property type="project" value="InterPro"/>
</dbReference>
<evidence type="ECO:0000259" key="6">
    <source>
        <dbReference type="Pfam" id="PF00479"/>
    </source>
</evidence>
<dbReference type="InterPro" id="IPR001282">
    <property type="entry name" value="G6P_DH"/>
</dbReference>
<dbReference type="InterPro" id="IPR036291">
    <property type="entry name" value="NAD(P)-bd_dom_sf"/>
</dbReference>
<dbReference type="PANTHER" id="PTHR23429:SF0">
    <property type="entry name" value="GLUCOSE-6-PHOSPHATE 1-DEHYDROGENASE"/>
    <property type="match status" value="1"/>
</dbReference>
<dbReference type="SUPFAM" id="SSF51735">
    <property type="entry name" value="NAD(P)-binding Rossmann-fold domains"/>
    <property type="match status" value="1"/>
</dbReference>
<reference evidence="7 8" key="1">
    <citation type="journal article" date="2015" name="Microbes Environ.">
        <title>Distribution and evolution of nitrogen fixation genes in the phylum bacteroidetes.</title>
        <authorList>
            <person name="Inoue J."/>
            <person name="Oshima K."/>
            <person name="Suda W."/>
            <person name="Sakamoto M."/>
            <person name="Iino T."/>
            <person name="Noda S."/>
            <person name="Hongoh Y."/>
            <person name="Hattori M."/>
            <person name="Ohkuma M."/>
        </authorList>
    </citation>
    <scope>NUCLEOTIDE SEQUENCE [LARGE SCALE GENOMIC DNA]</scope>
    <source>
        <strain evidence="7">JCM 15548</strain>
    </source>
</reference>
<dbReference type="AlphaFoldDB" id="A0A0E9M2I8"/>
<evidence type="ECO:0000313" key="8">
    <source>
        <dbReference type="Proteomes" id="UP000032900"/>
    </source>
</evidence>
<evidence type="ECO:0000256" key="5">
    <source>
        <dbReference type="ARBA" id="ARBA00023277"/>
    </source>
</evidence>
<name>A0A0E9M2I8_9BACT</name>
<accession>A0A0E9M2I8</accession>
<keyword evidence="2" id="KW-0313">Glucose metabolism</keyword>
<proteinExistence type="predicted"/>
<dbReference type="RefSeq" id="WP_262487126.1">
    <property type="nucleotide sequence ID" value="NZ_BAZW01000060.1"/>
</dbReference>
<dbReference type="GO" id="GO:0004345">
    <property type="term" value="F:glucose-6-phosphate dehydrogenase activity"/>
    <property type="evidence" value="ECO:0007669"/>
    <property type="project" value="TreeGrafter"/>
</dbReference>
<comment type="pathway">
    <text evidence="1">Carbohydrate degradation; pentose phosphate pathway; D-ribulose 5-phosphate from D-glucose 6-phosphate (oxidative stage): step 1/3.</text>
</comment>
<dbReference type="GO" id="GO:0005829">
    <property type="term" value="C:cytosol"/>
    <property type="evidence" value="ECO:0007669"/>
    <property type="project" value="TreeGrafter"/>
</dbReference>
<dbReference type="STRING" id="1236989.JCM15548_14128"/>
<protein>
    <submittedName>
        <fullName evidence="7">Glucose-6-phosphate 1-dehydrogenase</fullName>
    </submittedName>
</protein>
<dbReference type="Gene3D" id="3.40.50.720">
    <property type="entry name" value="NAD(P)-binding Rossmann-like Domain"/>
    <property type="match status" value="1"/>
</dbReference>
<dbReference type="Pfam" id="PF00479">
    <property type="entry name" value="G6PD_N"/>
    <property type="match status" value="1"/>
</dbReference>
<organism evidence="7 8">
    <name type="scientific">Geofilum rubicundum JCM 15548</name>
    <dbReference type="NCBI Taxonomy" id="1236989"/>
    <lineage>
        <taxon>Bacteria</taxon>
        <taxon>Pseudomonadati</taxon>
        <taxon>Bacteroidota</taxon>
        <taxon>Bacteroidia</taxon>
        <taxon>Marinilabiliales</taxon>
        <taxon>Marinilabiliaceae</taxon>
        <taxon>Geofilum</taxon>
    </lineage>
</organism>
<gene>
    <name evidence="7" type="ORF">JCM15548_14128</name>
</gene>
<keyword evidence="5" id="KW-0119">Carbohydrate metabolism</keyword>
<dbReference type="Proteomes" id="UP000032900">
    <property type="component" value="Unassembled WGS sequence"/>
</dbReference>
<evidence type="ECO:0000256" key="1">
    <source>
        <dbReference type="ARBA" id="ARBA00004937"/>
    </source>
</evidence>
<dbReference type="GO" id="GO:0006006">
    <property type="term" value="P:glucose metabolic process"/>
    <property type="evidence" value="ECO:0007669"/>
    <property type="project" value="UniProtKB-KW"/>
</dbReference>
<sequence length="165" mass="18958">MRKPEKHLLVIFGASGDLTYRKLVPSVFDLFTQNLLPDEFGILGLGRTELSNAAFREKMSEGIEKFAMTKPHNRAHLEQFLDKLFYYAFSTKEESEYLPLKLELEKLNQQLKTENNYIFYLATPPSMYPIVPAHLAKHGLNNEDDASNASLSRNHLATIWKALRV</sequence>
<keyword evidence="3" id="KW-0521">NADP</keyword>
<feature type="domain" description="Glucose-6-phosphate dehydrogenase NAD-binding" evidence="6">
    <location>
        <begin position="10"/>
        <end position="145"/>
    </location>
</feature>
<dbReference type="GO" id="GO:0009051">
    <property type="term" value="P:pentose-phosphate shunt, oxidative branch"/>
    <property type="evidence" value="ECO:0007669"/>
    <property type="project" value="TreeGrafter"/>
</dbReference>
<dbReference type="PANTHER" id="PTHR23429">
    <property type="entry name" value="GLUCOSE-6-PHOSPHATE 1-DEHYDROGENASE G6PD"/>
    <property type="match status" value="1"/>
</dbReference>
<keyword evidence="8" id="KW-1185">Reference proteome</keyword>
<evidence type="ECO:0000256" key="2">
    <source>
        <dbReference type="ARBA" id="ARBA00022526"/>
    </source>
</evidence>
<comment type="caution">
    <text evidence="7">The sequence shown here is derived from an EMBL/GenBank/DDBJ whole genome shotgun (WGS) entry which is preliminary data.</text>
</comment>